<name>A0A813LNA0_POLGL</name>
<comment type="caution">
    <text evidence="1">The sequence shown here is derived from an EMBL/GenBank/DDBJ whole genome shotgun (WGS) entry which is preliminary data.</text>
</comment>
<proteinExistence type="predicted"/>
<reference evidence="1" key="1">
    <citation type="submission" date="2021-02" db="EMBL/GenBank/DDBJ databases">
        <authorList>
            <person name="Dougan E. K."/>
            <person name="Rhodes N."/>
            <person name="Thang M."/>
            <person name="Chan C."/>
        </authorList>
    </citation>
    <scope>NUCLEOTIDE SEQUENCE</scope>
</reference>
<evidence type="ECO:0000313" key="1">
    <source>
        <dbReference type="EMBL" id="CAE8734224.1"/>
    </source>
</evidence>
<sequence length="63" mass="6929">MCETVSTGKKAQNVWNGWLEERDLAPGEVVSQWLQEKTSEGLAIASEYAQAGFDRALARDQGT</sequence>
<dbReference type="AlphaFoldDB" id="A0A813LNA0"/>
<dbReference type="EMBL" id="CAJNNW010036429">
    <property type="protein sequence ID" value="CAE8734224.1"/>
    <property type="molecule type" value="Genomic_DNA"/>
</dbReference>
<dbReference type="Proteomes" id="UP000626109">
    <property type="component" value="Unassembled WGS sequence"/>
</dbReference>
<organism evidence="1 2">
    <name type="scientific">Polarella glacialis</name>
    <name type="common">Dinoflagellate</name>
    <dbReference type="NCBI Taxonomy" id="89957"/>
    <lineage>
        <taxon>Eukaryota</taxon>
        <taxon>Sar</taxon>
        <taxon>Alveolata</taxon>
        <taxon>Dinophyceae</taxon>
        <taxon>Suessiales</taxon>
        <taxon>Suessiaceae</taxon>
        <taxon>Polarella</taxon>
    </lineage>
</organism>
<gene>
    <name evidence="1" type="ORF">PGLA2088_LOCUS47196</name>
</gene>
<accession>A0A813LNA0</accession>
<protein>
    <submittedName>
        <fullName evidence="1">Uncharacterized protein</fullName>
    </submittedName>
</protein>
<evidence type="ECO:0000313" key="2">
    <source>
        <dbReference type="Proteomes" id="UP000626109"/>
    </source>
</evidence>